<protein>
    <submittedName>
        <fullName evidence="2">Uncharacterized protein</fullName>
    </submittedName>
</protein>
<evidence type="ECO:0000313" key="2">
    <source>
        <dbReference type="EMBL" id="GFQ95507.1"/>
    </source>
</evidence>
<feature type="non-terminal residue" evidence="2">
    <location>
        <position position="1"/>
    </location>
</feature>
<sequence>MMAFKALLTMTYLFMAECSSPYLRLQPPGDFYALFTGDSFFITCIPDPGIGATRMAWQTPNKKDITHTRG</sequence>
<organism evidence="2 3">
    <name type="scientific">Trichonephila clavata</name>
    <name type="common">Joro spider</name>
    <name type="synonym">Nephila clavata</name>
    <dbReference type="NCBI Taxonomy" id="2740835"/>
    <lineage>
        <taxon>Eukaryota</taxon>
        <taxon>Metazoa</taxon>
        <taxon>Ecdysozoa</taxon>
        <taxon>Arthropoda</taxon>
        <taxon>Chelicerata</taxon>
        <taxon>Arachnida</taxon>
        <taxon>Araneae</taxon>
        <taxon>Araneomorphae</taxon>
        <taxon>Entelegynae</taxon>
        <taxon>Araneoidea</taxon>
        <taxon>Nephilidae</taxon>
        <taxon>Trichonephila</taxon>
    </lineage>
</organism>
<gene>
    <name evidence="2" type="primary">AVEN_6924_1</name>
    <name evidence="2" type="ORF">TNCT_369381</name>
</gene>
<evidence type="ECO:0000256" key="1">
    <source>
        <dbReference type="SAM" id="SignalP"/>
    </source>
</evidence>
<dbReference type="EMBL" id="BMAO01034275">
    <property type="protein sequence ID" value="GFQ95507.1"/>
    <property type="molecule type" value="Genomic_DNA"/>
</dbReference>
<keyword evidence="1" id="KW-0732">Signal</keyword>
<comment type="caution">
    <text evidence="2">The sequence shown here is derived from an EMBL/GenBank/DDBJ whole genome shotgun (WGS) entry which is preliminary data.</text>
</comment>
<feature type="chain" id="PRO_5036496595" evidence="1">
    <location>
        <begin position="19"/>
        <end position="70"/>
    </location>
</feature>
<dbReference type="AlphaFoldDB" id="A0A8X6IJ70"/>
<proteinExistence type="predicted"/>
<dbReference type="OrthoDB" id="6430814at2759"/>
<dbReference type="Proteomes" id="UP000887116">
    <property type="component" value="Unassembled WGS sequence"/>
</dbReference>
<evidence type="ECO:0000313" key="3">
    <source>
        <dbReference type="Proteomes" id="UP000887116"/>
    </source>
</evidence>
<keyword evidence="3" id="KW-1185">Reference proteome</keyword>
<name>A0A8X6IJ70_TRICU</name>
<reference evidence="2" key="1">
    <citation type="submission" date="2020-07" db="EMBL/GenBank/DDBJ databases">
        <title>Multicomponent nature underlies the extraordinary mechanical properties of spider dragline silk.</title>
        <authorList>
            <person name="Kono N."/>
            <person name="Nakamura H."/>
            <person name="Mori M."/>
            <person name="Yoshida Y."/>
            <person name="Ohtoshi R."/>
            <person name="Malay A.D."/>
            <person name="Moran D.A.P."/>
            <person name="Tomita M."/>
            <person name="Numata K."/>
            <person name="Arakawa K."/>
        </authorList>
    </citation>
    <scope>NUCLEOTIDE SEQUENCE</scope>
</reference>
<feature type="signal peptide" evidence="1">
    <location>
        <begin position="1"/>
        <end position="18"/>
    </location>
</feature>
<accession>A0A8X6IJ70</accession>